<organism evidence="1 2">
    <name type="scientific">Neorhizobium lilium</name>
    <dbReference type="NCBI Taxonomy" id="2503024"/>
    <lineage>
        <taxon>Bacteria</taxon>
        <taxon>Pseudomonadati</taxon>
        <taxon>Pseudomonadota</taxon>
        <taxon>Alphaproteobacteria</taxon>
        <taxon>Hyphomicrobiales</taxon>
        <taxon>Rhizobiaceae</taxon>
        <taxon>Rhizobium/Agrobacterium group</taxon>
        <taxon>Neorhizobium</taxon>
    </lineage>
</organism>
<keyword evidence="2" id="KW-1185">Reference proteome</keyword>
<protein>
    <submittedName>
        <fullName evidence="1">Anti-sigma factor</fullName>
    </submittedName>
</protein>
<accession>A0A3S3SFX2</accession>
<dbReference type="AlphaFoldDB" id="A0A3S3SFX2"/>
<gene>
    <name evidence="1" type="ORF">EPK99_12480</name>
</gene>
<dbReference type="Proteomes" id="UP000287687">
    <property type="component" value="Unassembled WGS sequence"/>
</dbReference>
<comment type="caution">
    <text evidence="1">The sequence shown here is derived from an EMBL/GenBank/DDBJ whole genome shotgun (WGS) entry which is preliminary data.</text>
</comment>
<sequence>MSSDIRMPSDEDLTAFLDGEMSPQEMDRITGLANSNEEVAARIEFLAAGGSSFREAFAPLLEQAPKERLEAMLAGIPTQERKHGASFASRRGFFGALAASLVIGVIADRTYLRLGRSIGKDEGSEWRLAVAQYIALYTADTLAGPVPPADVQAAQLARIDSKLDLALSPETVALPGPDFKRAQLLQYEDRPLAQIVYLDPESGPMALCIIHSDDGAKAPDVEGCKGMNVVYWSTATHAFMLIGHAPVSRLREIANTIRPKFTA</sequence>
<dbReference type="EMBL" id="SBIP01000002">
    <property type="protein sequence ID" value="RWX79355.1"/>
    <property type="molecule type" value="Genomic_DNA"/>
</dbReference>
<dbReference type="OrthoDB" id="7006010at2"/>
<dbReference type="RefSeq" id="WP_128443329.1">
    <property type="nucleotide sequence ID" value="NZ_SBIP01000002.1"/>
</dbReference>
<name>A0A3S3SFX2_9HYPH</name>
<evidence type="ECO:0000313" key="2">
    <source>
        <dbReference type="Proteomes" id="UP000287687"/>
    </source>
</evidence>
<evidence type="ECO:0000313" key="1">
    <source>
        <dbReference type="EMBL" id="RWX79355.1"/>
    </source>
</evidence>
<reference evidence="1 2" key="1">
    <citation type="submission" date="2019-01" db="EMBL/GenBank/DDBJ databases">
        <title>The draft genome of Rhizobium sp. 24NR.</title>
        <authorList>
            <person name="Liu L."/>
            <person name="Liang L."/>
            <person name="Shi S."/>
            <person name="Xu L."/>
            <person name="Wang X."/>
            <person name="Li L."/>
            <person name="Zhang X."/>
        </authorList>
    </citation>
    <scope>NUCLEOTIDE SEQUENCE [LARGE SCALE GENOMIC DNA]</scope>
    <source>
        <strain evidence="1 2">24NR</strain>
    </source>
</reference>
<proteinExistence type="predicted"/>